<evidence type="ECO:0000256" key="7">
    <source>
        <dbReference type="ARBA" id="ARBA00023239"/>
    </source>
</evidence>
<evidence type="ECO:0000256" key="11">
    <source>
        <dbReference type="PIRSR" id="PIRSR000495-1"/>
    </source>
</evidence>
<reference evidence="13 14" key="1">
    <citation type="submission" date="2017-03" db="EMBL/GenBank/DDBJ databases">
        <authorList>
            <person name="Afonso C.L."/>
            <person name="Miller P.J."/>
            <person name="Scott M.A."/>
            <person name="Spackman E."/>
            <person name="Goraichik I."/>
            <person name="Dimitrov K.M."/>
            <person name="Suarez D.L."/>
            <person name="Swayne D.E."/>
        </authorList>
    </citation>
    <scope>NUCLEOTIDE SEQUENCE [LARGE SCALE GENOMIC DNA]</scope>
    <source>
        <strain evidence="13 14">CECT 7639</strain>
    </source>
</reference>
<evidence type="ECO:0000313" key="14">
    <source>
        <dbReference type="Proteomes" id="UP000193077"/>
    </source>
</evidence>
<dbReference type="InterPro" id="IPR010139">
    <property type="entry name" value="Imidazole-glycPsynth_HisH"/>
</dbReference>
<keyword evidence="4 10" id="KW-0378">Hydrolase</keyword>
<comment type="subcellular location">
    <subcellularLocation>
        <location evidence="10">Cytoplasm</location>
    </subcellularLocation>
</comment>
<name>A0A1Y5TWP0_9RHOB</name>
<dbReference type="OrthoDB" id="9807137at2"/>
<dbReference type="GO" id="GO:0000105">
    <property type="term" value="P:L-histidine biosynthetic process"/>
    <property type="evidence" value="ECO:0007669"/>
    <property type="project" value="UniProtKB-UniRule"/>
</dbReference>
<dbReference type="GO" id="GO:0016829">
    <property type="term" value="F:lyase activity"/>
    <property type="evidence" value="ECO:0007669"/>
    <property type="project" value="UniProtKB-KW"/>
</dbReference>
<comment type="function">
    <text evidence="10">IGPS catalyzes the conversion of PRFAR and glutamine to IGP, AICAR and glutamate. The HisH subunit catalyzes the hydrolysis of glutamine to glutamate and ammonia as part of the synthesis of IGP and AICAR. The resulting ammonia molecule is channeled to the active site of HisF.</text>
</comment>
<keyword evidence="13" id="KW-0808">Transferase</keyword>
<dbReference type="RefSeq" id="WP_085798140.1">
    <property type="nucleotide sequence ID" value="NZ_FWFO01000009.1"/>
</dbReference>
<dbReference type="GO" id="GO:0004359">
    <property type="term" value="F:glutaminase activity"/>
    <property type="evidence" value="ECO:0007669"/>
    <property type="project" value="UniProtKB-EC"/>
</dbReference>
<proteinExistence type="inferred from homology"/>
<keyword evidence="14" id="KW-1185">Reference proteome</keyword>
<protein>
    <recommendedName>
        <fullName evidence="10">Imidazole glycerol phosphate synthase subunit HisH</fullName>
        <ecNumber evidence="10">4.3.2.10</ecNumber>
    </recommendedName>
    <alternativeName>
        <fullName evidence="10">IGP synthase glutaminase subunit</fullName>
        <ecNumber evidence="10">3.5.1.2</ecNumber>
    </alternativeName>
    <alternativeName>
        <fullName evidence="10">IGP synthase subunit HisH</fullName>
    </alternativeName>
    <alternativeName>
        <fullName evidence="10">ImGP synthase subunit HisH</fullName>
        <shortName evidence="10">IGPS subunit HisH</shortName>
    </alternativeName>
</protein>
<dbReference type="SUPFAM" id="SSF52317">
    <property type="entry name" value="Class I glutamine amidotransferase-like"/>
    <property type="match status" value="1"/>
</dbReference>
<feature type="active site" evidence="10 11">
    <location>
        <position position="192"/>
    </location>
</feature>
<dbReference type="EMBL" id="FWFO01000009">
    <property type="protein sequence ID" value="SLN74154.1"/>
    <property type="molecule type" value="Genomic_DNA"/>
</dbReference>
<dbReference type="AlphaFoldDB" id="A0A1Y5TWP0"/>
<dbReference type="GO" id="GO:0000107">
    <property type="term" value="F:imidazoleglycerol-phosphate synthase activity"/>
    <property type="evidence" value="ECO:0007669"/>
    <property type="project" value="UniProtKB-UniRule"/>
</dbReference>
<dbReference type="CDD" id="cd01748">
    <property type="entry name" value="GATase1_IGP_Synthase"/>
    <property type="match status" value="1"/>
</dbReference>
<comment type="catalytic activity">
    <reaction evidence="9 10">
        <text>L-glutamine + H2O = L-glutamate + NH4(+)</text>
        <dbReference type="Rhea" id="RHEA:15889"/>
        <dbReference type="ChEBI" id="CHEBI:15377"/>
        <dbReference type="ChEBI" id="CHEBI:28938"/>
        <dbReference type="ChEBI" id="CHEBI:29985"/>
        <dbReference type="ChEBI" id="CHEBI:58359"/>
        <dbReference type="EC" id="3.5.1.2"/>
    </reaction>
</comment>
<dbReference type="PIRSF" id="PIRSF000495">
    <property type="entry name" value="Amidotransf_hisH"/>
    <property type="match status" value="1"/>
</dbReference>
<dbReference type="EC" id="4.3.2.10" evidence="10"/>
<dbReference type="UniPathway" id="UPA00031">
    <property type="reaction ID" value="UER00010"/>
</dbReference>
<keyword evidence="3 10" id="KW-0028">Amino-acid biosynthesis</keyword>
<sequence length="209" mass="22326">MTVVSIVDYGVGNLRSVINALEHIGAQAELVSDPAALRKSGKLLLPGVGSYRIAMEQFQASGLADTLMERVTQDQIPMLGICVGMQLMTEHGTEDGGAPGLGLVPGVIDKFDADTMKAKGLKVPHVGFNTVRPKSGSLLFKDLGDGIDVYFTHSFRLASTGDDHVGALCNYGVDFVAAVEHEHVVATQFHPEKSQANGLAILRNFMDNF</sequence>
<dbReference type="HAMAP" id="MF_00278">
    <property type="entry name" value="HisH"/>
    <property type="match status" value="1"/>
</dbReference>
<dbReference type="PANTHER" id="PTHR42701:SF1">
    <property type="entry name" value="IMIDAZOLE GLYCEROL PHOSPHATE SYNTHASE SUBUNIT HISH"/>
    <property type="match status" value="1"/>
</dbReference>
<feature type="domain" description="Glutamine amidotransferase" evidence="12">
    <location>
        <begin position="6"/>
        <end position="206"/>
    </location>
</feature>
<evidence type="ECO:0000256" key="8">
    <source>
        <dbReference type="ARBA" id="ARBA00047838"/>
    </source>
</evidence>
<comment type="pathway">
    <text evidence="1 10">Amino-acid biosynthesis; L-histidine biosynthesis; L-histidine from 5-phospho-alpha-D-ribose 1-diphosphate: step 5/9.</text>
</comment>
<evidence type="ECO:0000256" key="4">
    <source>
        <dbReference type="ARBA" id="ARBA00022801"/>
    </source>
</evidence>
<evidence type="ECO:0000256" key="1">
    <source>
        <dbReference type="ARBA" id="ARBA00005091"/>
    </source>
</evidence>
<organism evidence="13 14">
    <name type="scientific">Falsiruegeria litorea R37</name>
    <dbReference type="NCBI Taxonomy" id="1200284"/>
    <lineage>
        <taxon>Bacteria</taxon>
        <taxon>Pseudomonadati</taxon>
        <taxon>Pseudomonadota</taxon>
        <taxon>Alphaproteobacteria</taxon>
        <taxon>Rhodobacterales</taxon>
        <taxon>Roseobacteraceae</taxon>
        <taxon>Falsiruegeria</taxon>
    </lineage>
</organism>
<dbReference type="InterPro" id="IPR029062">
    <property type="entry name" value="Class_I_gatase-like"/>
</dbReference>
<feature type="active site" evidence="10 11">
    <location>
        <position position="190"/>
    </location>
</feature>
<dbReference type="NCBIfam" id="TIGR01855">
    <property type="entry name" value="IMP_synth_hisH"/>
    <property type="match status" value="1"/>
</dbReference>
<keyword evidence="7 10" id="KW-0456">Lyase</keyword>
<evidence type="ECO:0000256" key="3">
    <source>
        <dbReference type="ARBA" id="ARBA00022605"/>
    </source>
</evidence>
<gene>
    <name evidence="13" type="primary">hisH1_2</name>
    <name evidence="10" type="synonym">hisH</name>
    <name evidence="13" type="ORF">TRL7639_04500</name>
</gene>
<dbReference type="GO" id="GO:0005737">
    <property type="term" value="C:cytoplasm"/>
    <property type="evidence" value="ECO:0007669"/>
    <property type="project" value="UniProtKB-SubCell"/>
</dbReference>
<feature type="active site" description="Nucleophile" evidence="10 11">
    <location>
        <position position="82"/>
    </location>
</feature>
<dbReference type="InterPro" id="IPR017926">
    <property type="entry name" value="GATASE"/>
</dbReference>
<evidence type="ECO:0000259" key="12">
    <source>
        <dbReference type="Pfam" id="PF00117"/>
    </source>
</evidence>
<dbReference type="EC" id="3.5.1.2" evidence="10"/>
<keyword evidence="5 10" id="KW-0315">Glutamine amidotransferase</keyword>
<accession>A0A1Y5TWP0</accession>
<dbReference type="Pfam" id="PF00117">
    <property type="entry name" value="GATase"/>
    <property type="match status" value="1"/>
</dbReference>
<comment type="catalytic activity">
    <reaction evidence="8 10">
        <text>5-[(5-phospho-1-deoxy-D-ribulos-1-ylimino)methylamino]-1-(5-phospho-beta-D-ribosyl)imidazole-4-carboxamide + L-glutamine = D-erythro-1-(imidazol-4-yl)glycerol 3-phosphate + 5-amino-1-(5-phospho-beta-D-ribosyl)imidazole-4-carboxamide + L-glutamate + H(+)</text>
        <dbReference type="Rhea" id="RHEA:24793"/>
        <dbReference type="ChEBI" id="CHEBI:15378"/>
        <dbReference type="ChEBI" id="CHEBI:29985"/>
        <dbReference type="ChEBI" id="CHEBI:58278"/>
        <dbReference type="ChEBI" id="CHEBI:58359"/>
        <dbReference type="ChEBI" id="CHEBI:58475"/>
        <dbReference type="ChEBI" id="CHEBI:58525"/>
        <dbReference type="EC" id="4.3.2.10"/>
    </reaction>
</comment>
<evidence type="ECO:0000256" key="5">
    <source>
        <dbReference type="ARBA" id="ARBA00022962"/>
    </source>
</evidence>
<dbReference type="PROSITE" id="PS51273">
    <property type="entry name" value="GATASE_TYPE_1"/>
    <property type="match status" value="1"/>
</dbReference>
<evidence type="ECO:0000256" key="9">
    <source>
        <dbReference type="ARBA" id="ARBA00049534"/>
    </source>
</evidence>
<keyword evidence="13" id="KW-0328">Glycosyltransferase</keyword>
<keyword evidence="6 10" id="KW-0368">Histidine biosynthesis</keyword>
<comment type="subunit">
    <text evidence="2 10">Heterodimer of HisH and HisF.</text>
</comment>
<evidence type="ECO:0000256" key="2">
    <source>
        <dbReference type="ARBA" id="ARBA00011152"/>
    </source>
</evidence>
<keyword evidence="10" id="KW-0963">Cytoplasm</keyword>
<dbReference type="Gene3D" id="3.40.50.880">
    <property type="match status" value="1"/>
</dbReference>
<evidence type="ECO:0000256" key="10">
    <source>
        <dbReference type="HAMAP-Rule" id="MF_00278"/>
    </source>
</evidence>
<evidence type="ECO:0000256" key="6">
    <source>
        <dbReference type="ARBA" id="ARBA00023102"/>
    </source>
</evidence>
<dbReference type="Proteomes" id="UP000193077">
    <property type="component" value="Unassembled WGS sequence"/>
</dbReference>
<dbReference type="PANTHER" id="PTHR42701">
    <property type="entry name" value="IMIDAZOLE GLYCEROL PHOSPHATE SYNTHASE SUBUNIT HISH"/>
    <property type="match status" value="1"/>
</dbReference>
<evidence type="ECO:0000313" key="13">
    <source>
        <dbReference type="EMBL" id="SLN74154.1"/>
    </source>
</evidence>